<dbReference type="PRINTS" id="PR00862">
    <property type="entry name" value="PROLIGOPTASE"/>
</dbReference>
<keyword evidence="3 6" id="KW-0645">Protease</keyword>
<evidence type="ECO:0000256" key="4">
    <source>
        <dbReference type="ARBA" id="ARBA00022801"/>
    </source>
</evidence>
<evidence type="ECO:0000256" key="6">
    <source>
        <dbReference type="RuleBase" id="RU368024"/>
    </source>
</evidence>
<dbReference type="Pfam" id="PF00326">
    <property type="entry name" value="Peptidase_S9"/>
    <property type="match status" value="1"/>
</dbReference>
<dbReference type="Gene3D" id="2.130.10.120">
    <property type="entry name" value="Prolyl oligopeptidase, N-terminal domain"/>
    <property type="match status" value="1"/>
</dbReference>
<dbReference type="OrthoDB" id="248387at2759"/>
<dbReference type="Pfam" id="PF02897">
    <property type="entry name" value="Peptidase_S9_N"/>
    <property type="match status" value="1"/>
</dbReference>
<dbReference type="PANTHER" id="PTHR42881:SF2">
    <property type="entry name" value="PROLYL ENDOPEPTIDASE"/>
    <property type="match status" value="1"/>
</dbReference>
<evidence type="ECO:0000256" key="3">
    <source>
        <dbReference type="ARBA" id="ARBA00022670"/>
    </source>
</evidence>
<reference evidence="9" key="1">
    <citation type="submission" date="2019-03" db="EMBL/GenBank/DDBJ databases">
        <title>Long read genome sequence of the mycoparasitic Pythium oligandrum ATCC 38472 isolated from sugarbeet rhizosphere.</title>
        <authorList>
            <person name="Gaulin E."/>
        </authorList>
    </citation>
    <scope>NUCLEOTIDE SEQUENCE</scope>
    <source>
        <strain evidence="9">ATCC 38472_TT</strain>
    </source>
</reference>
<evidence type="ECO:0000256" key="5">
    <source>
        <dbReference type="ARBA" id="ARBA00022825"/>
    </source>
</evidence>
<dbReference type="SUPFAM" id="SSF53474">
    <property type="entry name" value="alpha/beta-Hydrolases"/>
    <property type="match status" value="1"/>
</dbReference>
<dbReference type="InterPro" id="IPR001375">
    <property type="entry name" value="Peptidase_S9_cat"/>
</dbReference>
<evidence type="ECO:0000259" key="8">
    <source>
        <dbReference type="Pfam" id="PF02897"/>
    </source>
</evidence>
<feature type="domain" description="Peptidase S9 prolyl oligopeptidase catalytic" evidence="7">
    <location>
        <begin position="501"/>
        <end position="728"/>
    </location>
</feature>
<dbReference type="PROSITE" id="PS00708">
    <property type="entry name" value="PRO_ENDOPEP_SER"/>
    <property type="match status" value="1"/>
</dbReference>
<dbReference type="Proteomes" id="UP000794436">
    <property type="component" value="Unassembled WGS sequence"/>
</dbReference>
<sequence>MAPIAYPAVRRSDFTEQLHGTPVPDPYRWLEDPDSDETKAFVDAQNAVTKQVFDQVPYVEETKNRITDLFNYEKYSCPVKHGGKYVFSKNDGLQNQSVLYIQDSLTSEPRVLLDPNTLSTDGTAALGATAFSKAKKDDDKLYFAHGIARGGSDWQTIKILAVHDDNKVLEDSVEWVKFSNIAWTHDDMGFFYSRYPPPEKLAATDASDEDSKRGTETDANLNHQIWYHAINTPQAQDKLVYAYPEEPSHSLTAEVSDDGKTLIIYLNDGCKNANMVHLADLSSFEAFLTSSSERIAVKKLVDNMDASYNYILNKDDVFYFSTNLDAPRERVIRTDLSSSAWPPVWEEVIAEQKDLIVLEGVYPVKGDLLILKLLKDVCHVLHVYNLEGTFQYEIELPSVGTVSIASKRTESEFFYHFISFLYPGSIFRVDLGEGNSKPKLFRETRVAGFDASLFEAKQVFYPSKDGTKIPMFLVKAKSAPLNGELPTYLYGYGGFNISLTPSFSVARLVFVQNYGGLLALPNLRGGGEYGEQWHQDGMLFKKQNVFDDFQGAAEYLIKEGYTSPSKIAIHGGSNGGLLVAACANQRPDLFRCAVGAVGVMDMLRFHKFTIGHAWRTDYGDPDVKADFEYLLKYSPVHNVPDADKIASLSQGGYPAVLLTTGDHDDRVVPLHSYKLIAELQHKLGSTANQTNPLLIRIDTKSGHGAGKPTAKGIQEISEVYAYIAWNLGVKFTA</sequence>
<accession>A0A8K1FT34</accession>
<dbReference type="InterPro" id="IPR029058">
    <property type="entry name" value="AB_hydrolase_fold"/>
</dbReference>
<dbReference type="Gene3D" id="3.40.50.1820">
    <property type="entry name" value="alpha/beta hydrolase"/>
    <property type="match status" value="1"/>
</dbReference>
<proteinExistence type="inferred from homology"/>
<dbReference type="InterPro" id="IPR051167">
    <property type="entry name" value="Prolyl_oligopep/macrocyclase"/>
</dbReference>
<dbReference type="PANTHER" id="PTHR42881">
    <property type="entry name" value="PROLYL ENDOPEPTIDASE"/>
    <property type="match status" value="1"/>
</dbReference>
<keyword evidence="10" id="KW-1185">Reference proteome</keyword>
<dbReference type="InterPro" id="IPR002471">
    <property type="entry name" value="Pept_S9_AS"/>
</dbReference>
<keyword evidence="4 6" id="KW-0378">Hydrolase</keyword>
<dbReference type="FunFam" id="2.130.10.120:FF:000001">
    <property type="entry name" value="Prolyl endopeptidase"/>
    <property type="match status" value="1"/>
</dbReference>
<organism evidence="9 10">
    <name type="scientific">Pythium oligandrum</name>
    <name type="common">Mycoparasitic fungus</name>
    <dbReference type="NCBI Taxonomy" id="41045"/>
    <lineage>
        <taxon>Eukaryota</taxon>
        <taxon>Sar</taxon>
        <taxon>Stramenopiles</taxon>
        <taxon>Oomycota</taxon>
        <taxon>Peronosporomycetes</taxon>
        <taxon>Pythiales</taxon>
        <taxon>Pythiaceae</taxon>
        <taxon>Pythium</taxon>
    </lineage>
</organism>
<dbReference type="SUPFAM" id="SSF50993">
    <property type="entry name" value="Peptidase/esterase 'gauge' domain"/>
    <property type="match status" value="1"/>
</dbReference>
<evidence type="ECO:0000313" key="10">
    <source>
        <dbReference type="Proteomes" id="UP000794436"/>
    </source>
</evidence>
<evidence type="ECO:0000256" key="1">
    <source>
        <dbReference type="ARBA" id="ARBA00001070"/>
    </source>
</evidence>
<evidence type="ECO:0000256" key="2">
    <source>
        <dbReference type="ARBA" id="ARBA00005228"/>
    </source>
</evidence>
<dbReference type="EC" id="3.4.21.-" evidence="6"/>
<protein>
    <recommendedName>
        <fullName evidence="6">Prolyl endopeptidase</fullName>
        <ecNumber evidence="6">3.4.21.-</ecNumber>
    </recommendedName>
</protein>
<comment type="caution">
    <text evidence="9">The sequence shown here is derived from an EMBL/GenBank/DDBJ whole genome shotgun (WGS) entry which is preliminary data.</text>
</comment>
<evidence type="ECO:0000259" key="7">
    <source>
        <dbReference type="Pfam" id="PF00326"/>
    </source>
</evidence>
<dbReference type="GO" id="GO:0006508">
    <property type="term" value="P:proteolysis"/>
    <property type="evidence" value="ECO:0007669"/>
    <property type="project" value="UniProtKB-KW"/>
</dbReference>
<dbReference type="AlphaFoldDB" id="A0A8K1FT34"/>
<dbReference type="InterPro" id="IPR002470">
    <property type="entry name" value="Peptidase_S9A"/>
</dbReference>
<dbReference type="GO" id="GO:0070012">
    <property type="term" value="F:oligopeptidase activity"/>
    <property type="evidence" value="ECO:0007669"/>
    <property type="project" value="TreeGrafter"/>
</dbReference>
<feature type="domain" description="Peptidase S9A N-terminal" evidence="8">
    <location>
        <begin position="7"/>
        <end position="439"/>
    </location>
</feature>
<evidence type="ECO:0000313" key="9">
    <source>
        <dbReference type="EMBL" id="TMW69178.1"/>
    </source>
</evidence>
<name>A0A8K1FT34_PYTOL</name>
<gene>
    <name evidence="9" type="ORF">Poli38472_001334</name>
</gene>
<dbReference type="GO" id="GO:0004252">
    <property type="term" value="F:serine-type endopeptidase activity"/>
    <property type="evidence" value="ECO:0007669"/>
    <property type="project" value="UniProtKB-UniRule"/>
</dbReference>
<comment type="catalytic activity">
    <reaction evidence="1">
        <text>Hydrolysis of Pro-|-Xaa &gt;&gt; Ala-|-Xaa in oligopeptides.</text>
        <dbReference type="EC" id="3.4.21.26"/>
    </reaction>
</comment>
<dbReference type="InterPro" id="IPR023302">
    <property type="entry name" value="Pept_S9A_N"/>
</dbReference>
<comment type="similarity">
    <text evidence="2 6">Belongs to the peptidase S9A family.</text>
</comment>
<dbReference type="EMBL" id="SPLM01000001">
    <property type="protein sequence ID" value="TMW69178.1"/>
    <property type="molecule type" value="Genomic_DNA"/>
</dbReference>
<keyword evidence="5 6" id="KW-0720">Serine protease</keyword>
<dbReference type="GO" id="GO:0005829">
    <property type="term" value="C:cytosol"/>
    <property type="evidence" value="ECO:0007669"/>
    <property type="project" value="TreeGrafter"/>
</dbReference>
<dbReference type="FunFam" id="3.40.50.1820:FF:000005">
    <property type="entry name" value="Prolyl endopeptidase"/>
    <property type="match status" value="1"/>
</dbReference>